<dbReference type="PANTHER" id="PTHR34188">
    <property type="entry name" value="OS01G0299500 PROTEIN"/>
    <property type="match status" value="1"/>
</dbReference>
<dbReference type="EMBL" id="BDDD01002963">
    <property type="protein sequence ID" value="GAV83675.1"/>
    <property type="molecule type" value="Genomic_DNA"/>
</dbReference>
<feature type="compositionally biased region" description="Basic and acidic residues" evidence="1">
    <location>
        <begin position="1"/>
        <end position="12"/>
    </location>
</feature>
<organism evidence="3 4">
    <name type="scientific">Cephalotus follicularis</name>
    <name type="common">Albany pitcher plant</name>
    <dbReference type="NCBI Taxonomy" id="3775"/>
    <lineage>
        <taxon>Eukaryota</taxon>
        <taxon>Viridiplantae</taxon>
        <taxon>Streptophyta</taxon>
        <taxon>Embryophyta</taxon>
        <taxon>Tracheophyta</taxon>
        <taxon>Spermatophyta</taxon>
        <taxon>Magnoliopsida</taxon>
        <taxon>eudicotyledons</taxon>
        <taxon>Gunneridae</taxon>
        <taxon>Pentapetalae</taxon>
        <taxon>rosids</taxon>
        <taxon>fabids</taxon>
        <taxon>Oxalidales</taxon>
        <taxon>Cephalotaceae</taxon>
        <taxon>Cephalotus</taxon>
    </lineage>
</organism>
<dbReference type="Proteomes" id="UP000187406">
    <property type="component" value="Unassembled WGS sequence"/>
</dbReference>
<keyword evidence="2" id="KW-0472">Membrane</keyword>
<evidence type="ECO:0000313" key="4">
    <source>
        <dbReference type="Proteomes" id="UP000187406"/>
    </source>
</evidence>
<reference evidence="4" key="1">
    <citation type="submission" date="2016-04" db="EMBL/GenBank/DDBJ databases">
        <title>Cephalotus genome sequencing.</title>
        <authorList>
            <person name="Fukushima K."/>
            <person name="Hasebe M."/>
            <person name="Fang X."/>
        </authorList>
    </citation>
    <scope>NUCLEOTIDE SEQUENCE [LARGE SCALE GENOMIC DNA]</scope>
    <source>
        <strain evidence="4">cv. St1</strain>
    </source>
</reference>
<proteinExistence type="predicted"/>
<accession>A0A1Q3CU15</accession>
<evidence type="ECO:0008006" key="5">
    <source>
        <dbReference type="Google" id="ProtNLM"/>
    </source>
</evidence>
<keyword evidence="2" id="KW-1133">Transmembrane helix</keyword>
<name>A0A1Q3CU15_CEPFO</name>
<feature type="region of interest" description="Disordered" evidence="1">
    <location>
        <begin position="236"/>
        <end position="255"/>
    </location>
</feature>
<protein>
    <recommendedName>
        <fullName evidence="5">Transmembrane protein</fullName>
    </recommendedName>
</protein>
<gene>
    <name evidence="3" type="ORF">CFOL_v3_27121</name>
</gene>
<evidence type="ECO:0000256" key="2">
    <source>
        <dbReference type="SAM" id="Phobius"/>
    </source>
</evidence>
<dbReference type="PANTHER" id="PTHR34188:SF5">
    <property type="entry name" value="OS05G0131900 PROTEIN"/>
    <property type="match status" value="1"/>
</dbReference>
<keyword evidence="4" id="KW-1185">Reference proteome</keyword>
<sequence>MDYLVSKERELEVDLESGGTTSEEDRTDDPNLANRTRKNFRNRIWGGIFLSFDGPVKVESSIDSCSSSSNFVEAADENVELLIDKSSEGEGIPEFVAVAQEKSAEGKRKKTNSRKPPKPPRPPIGPSLDAADQKLVREMAELAMRKRARIERIKALKKMRAVKASSSSSSLSALVVTILFCLIITFQGISSRNNASAGLQGPPAPAVATNEGLITVQFYKNFSAYEENGLGSTSFNLAKERTSGTGSEEGASEKL</sequence>
<feature type="region of interest" description="Disordered" evidence="1">
    <location>
        <begin position="1"/>
        <end position="37"/>
    </location>
</feature>
<keyword evidence="2" id="KW-0812">Transmembrane</keyword>
<feature type="compositionally biased region" description="Basic residues" evidence="1">
    <location>
        <begin position="107"/>
        <end position="118"/>
    </location>
</feature>
<dbReference type="STRING" id="3775.A0A1Q3CU15"/>
<feature type="transmembrane region" description="Helical" evidence="2">
    <location>
        <begin position="167"/>
        <end position="186"/>
    </location>
</feature>
<dbReference type="InParanoid" id="A0A1Q3CU15"/>
<dbReference type="OrthoDB" id="1899142at2759"/>
<comment type="caution">
    <text evidence="3">The sequence shown here is derived from an EMBL/GenBank/DDBJ whole genome shotgun (WGS) entry which is preliminary data.</text>
</comment>
<evidence type="ECO:0000313" key="3">
    <source>
        <dbReference type="EMBL" id="GAV83675.1"/>
    </source>
</evidence>
<feature type="region of interest" description="Disordered" evidence="1">
    <location>
        <begin position="99"/>
        <end position="130"/>
    </location>
</feature>
<dbReference type="AlphaFoldDB" id="A0A1Q3CU15"/>
<evidence type="ECO:0000256" key="1">
    <source>
        <dbReference type="SAM" id="MobiDB-lite"/>
    </source>
</evidence>